<feature type="transmembrane region" description="Helical" evidence="1">
    <location>
        <begin position="22"/>
        <end position="44"/>
    </location>
</feature>
<protein>
    <submittedName>
        <fullName evidence="2">Uncharacterized protein</fullName>
    </submittedName>
</protein>
<evidence type="ECO:0000313" key="2">
    <source>
        <dbReference type="EMBL" id="MRG86989.1"/>
    </source>
</evidence>
<name>A0A6G1X7T3_9BACI</name>
<keyword evidence="1" id="KW-0472">Membrane</keyword>
<dbReference type="RefSeq" id="WP_153728883.1">
    <property type="nucleotide sequence ID" value="NZ_WJNH01000007.1"/>
</dbReference>
<evidence type="ECO:0000256" key="1">
    <source>
        <dbReference type="SAM" id="Phobius"/>
    </source>
</evidence>
<keyword evidence="3" id="KW-1185">Reference proteome</keyword>
<keyword evidence="1" id="KW-0812">Transmembrane</keyword>
<comment type="caution">
    <text evidence="2">The sequence shown here is derived from an EMBL/GenBank/DDBJ whole genome shotgun (WGS) entry which is preliminary data.</text>
</comment>
<accession>A0A6G1X7T3</accession>
<keyword evidence="1" id="KW-1133">Transmembrane helix</keyword>
<gene>
    <name evidence="2" type="ORF">GH754_11785</name>
</gene>
<sequence>MNSIPISIERCNSINCISLETWLTIGGTILGTLIGTLIAGVITLKTLKKQIEYNHDLERKKELENFLKVFSDIGVTINRSIQDLGSMIERLEKCNEDDFVKEYSKIGHSLEPFMNIIDTINYFDIPVNLYARISGIRFLFNNLIELTNKVEYSKNKKLDHEEKKLFEEQQEKILTKLKGFKKDANDFYEQLVEHDREAVQELKLIQKKWKKKI</sequence>
<organism evidence="2 3">
    <name type="scientific">Salinibacillus xinjiangensis</name>
    <dbReference type="NCBI Taxonomy" id="1229268"/>
    <lineage>
        <taxon>Bacteria</taxon>
        <taxon>Bacillati</taxon>
        <taxon>Bacillota</taxon>
        <taxon>Bacilli</taxon>
        <taxon>Bacillales</taxon>
        <taxon>Bacillaceae</taxon>
        <taxon>Salinibacillus</taxon>
    </lineage>
</organism>
<dbReference type="Proteomes" id="UP000480185">
    <property type="component" value="Unassembled WGS sequence"/>
</dbReference>
<reference evidence="2 3" key="1">
    <citation type="submission" date="2019-11" db="EMBL/GenBank/DDBJ databases">
        <authorList>
            <person name="Li J."/>
        </authorList>
    </citation>
    <scope>NUCLEOTIDE SEQUENCE [LARGE SCALE GENOMIC DNA]</scope>
    <source>
        <strain evidence="2 3">J4</strain>
    </source>
</reference>
<dbReference type="AlphaFoldDB" id="A0A6G1X7T3"/>
<proteinExistence type="predicted"/>
<evidence type="ECO:0000313" key="3">
    <source>
        <dbReference type="Proteomes" id="UP000480185"/>
    </source>
</evidence>
<dbReference type="EMBL" id="WJNH01000007">
    <property type="protein sequence ID" value="MRG86989.1"/>
    <property type="molecule type" value="Genomic_DNA"/>
</dbReference>